<keyword evidence="4" id="KW-1185">Reference proteome</keyword>
<dbReference type="Proteomes" id="UP000499080">
    <property type="component" value="Unassembled WGS sequence"/>
</dbReference>
<proteinExistence type="predicted"/>
<organism evidence="3 4">
    <name type="scientific">Araneus ventricosus</name>
    <name type="common">Orbweaver spider</name>
    <name type="synonym">Epeira ventricosa</name>
    <dbReference type="NCBI Taxonomy" id="182803"/>
    <lineage>
        <taxon>Eukaryota</taxon>
        <taxon>Metazoa</taxon>
        <taxon>Ecdysozoa</taxon>
        <taxon>Arthropoda</taxon>
        <taxon>Chelicerata</taxon>
        <taxon>Arachnida</taxon>
        <taxon>Araneae</taxon>
        <taxon>Araneomorphae</taxon>
        <taxon>Entelegynae</taxon>
        <taxon>Araneoidea</taxon>
        <taxon>Araneidae</taxon>
        <taxon>Araneus</taxon>
    </lineage>
</organism>
<protein>
    <submittedName>
        <fullName evidence="3">Uncharacterized protein</fullName>
    </submittedName>
</protein>
<feature type="transmembrane region" description="Helical" evidence="2">
    <location>
        <begin position="67"/>
        <end position="87"/>
    </location>
</feature>
<keyword evidence="2" id="KW-0472">Membrane</keyword>
<evidence type="ECO:0000256" key="1">
    <source>
        <dbReference type="SAM" id="MobiDB-lite"/>
    </source>
</evidence>
<sequence>MWPTPSDQEEQNNEKSQGRESPGTFIARMAPSFFIPGGYSFTPRNLTEDGTFPFFGRGIGQIQRASIFRIFFATILPFSLALCALFSSHVPLSSSSSTNYSFANI</sequence>
<gene>
    <name evidence="3" type="ORF">AVEN_26304_1</name>
</gene>
<keyword evidence="2" id="KW-0812">Transmembrane</keyword>
<keyword evidence="2" id="KW-1133">Transmembrane helix</keyword>
<evidence type="ECO:0000256" key="2">
    <source>
        <dbReference type="SAM" id="Phobius"/>
    </source>
</evidence>
<evidence type="ECO:0000313" key="4">
    <source>
        <dbReference type="Proteomes" id="UP000499080"/>
    </source>
</evidence>
<feature type="region of interest" description="Disordered" evidence="1">
    <location>
        <begin position="1"/>
        <end position="22"/>
    </location>
</feature>
<accession>A0A4Y2AN04</accession>
<evidence type="ECO:0000313" key="3">
    <source>
        <dbReference type="EMBL" id="GBL80887.1"/>
    </source>
</evidence>
<comment type="caution">
    <text evidence="3">The sequence shown here is derived from an EMBL/GenBank/DDBJ whole genome shotgun (WGS) entry which is preliminary data.</text>
</comment>
<name>A0A4Y2AN04_ARAVE</name>
<dbReference type="AlphaFoldDB" id="A0A4Y2AN04"/>
<dbReference type="EMBL" id="BGPR01000023">
    <property type="protein sequence ID" value="GBL80887.1"/>
    <property type="molecule type" value="Genomic_DNA"/>
</dbReference>
<reference evidence="3 4" key="1">
    <citation type="journal article" date="2019" name="Sci. Rep.">
        <title>Orb-weaving spider Araneus ventricosus genome elucidates the spidroin gene catalogue.</title>
        <authorList>
            <person name="Kono N."/>
            <person name="Nakamura H."/>
            <person name="Ohtoshi R."/>
            <person name="Moran D.A.P."/>
            <person name="Shinohara A."/>
            <person name="Yoshida Y."/>
            <person name="Fujiwara M."/>
            <person name="Mori M."/>
            <person name="Tomita M."/>
            <person name="Arakawa K."/>
        </authorList>
    </citation>
    <scope>NUCLEOTIDE SEQUENCE [LARGE SCALE GENOMIC DNA]</scope>
</reference>